<feature type="domain" description="Nematode cuticle collagen N-terminal" evidence="4">
    <location>
        <begin position="78"/>
        <end position="128"/>
    </location>
</feature>
<sequence>MNHTVIWISHGKLIYGIVAYGKPRGSARLSVIVVRNGMGIALVPIRAKSLMTGLTPRGSNPQSEALIEAREEAYKFIIGVSGSLSVLSLLTICLIVPSMYNMVDNIGQFSKLDFAYCEGAMSDMEQEMISIRESYRESGGNRTSRAANYGHYNPTMFASESPQFQECPACCVPGERGPMGDPGLPALPGAPGPDGAPGRPGTTPNASCIPERVFEPPPCLPCPQGPRGVAGHPGFPGDPGDPGIPGRPGADGLPGKQGEPGPTGPAGPPGESGPTGDKGRTPEAHVIPGPPGDPGPPGPWGPPGSPGMPGEDGYPGTPGEKGWPGPPGAPGLMGPQGPPGPGGEEGPTGTPGTCVCQDTEVVMTDVNGKIPAPREEPYQEPQPPRPPPLKDAAIEQVSPSGANNEINTESYTNNENGGYYNRQAESDQEDHSEIHKKKKTVRQIKHQEQEHREKRDSNGNSPLSSLTMSNPRKKIYQFVTGLQIAFSVLSVTILCLTLPLMYSNVQSTIDYVEQEMAFCERSNQEALTELEYGKMTYNRTRRGAYGGNSFQSRSYGDEVTGTPLETECPGCCIPGPPGPRGPSGNPGTPGTPGMAGKPGMPGITPNQTCPMNLVREPPPCRPCPKGPPGIKGWPGFPGDVGPPGPPGEKGLDGEDGATGEPGIKGPPGYKGGPGAPGDKGPTPEGEPREGPPGDEGPPGPVGASGMPGLPGRNGLTGPQGDRGWAGVPGENGEPGYPGPEGPMGGQGPPGEPGVCICQNVDSILLIHPGSQPRIRSDEDEPVDSPAMPSRGGYGRR</sequence>
<feature type="compositionally biased region" description="Pro residues" evidence="2">
    <location>
        <begin position="288"/>
        <end position="306"/>
    </location>
</feature>
<keyword evidence="6" id="KW-1185">Reference proteome</keyword>
<feature type="compositionally biased region" description="Pro residues" evidence="2">
    <location>
        <begin position="215"/>
        <end position="224"/>
    </location>
</feature>
<evidence type="ECO:0000259" key="4">
    <source>
        <dbReference type="SMART" id="SM01088"/>
    </source>
</evidence>
<keyword evidence="3" id="KW-0812">Transmembrane</keyword>
<dbReference type="EMBL" id="JAVFWL010000002">
    <property type="protein sequence ID" value="KAK6734024.1"/>
    <property type="molecule type" value="Genomic_DNA"/>
</dbReference>
<accession>A0ABR1C829</accession>
<feature type="compositionally biased region" description="Basic and acidic residues" evidence="2">
    <location>
        <begin position="445"/>
        <end position="457"/>
    </location>
</feature>
<evidence type="ECO:0000313" key="5">
    <source>
        <dbReference type="EMBL" id="KAK6734024.1"/>
    </source>
</evidence>
<feature type="compositionally biased region" description="Gly residues" evidence="2">
    <location>
        <begin position="668"/>
        <end position="677"/>
    </location>
</feature>
<evidence type="ECO:0000256" key="1">
    <source>
        <dbReference type="ARBA" id="ARBA00022737"/>
    </source>
</evidence>
<keyword evidence="3" id="KW-0472">Membrane</keyword>
<evidence type="ECO:0000256" key="3">
    <source>
        <dbReference type="SAM" id="Phobius"/>
    </source>
</evidence>
<feature type="compositionally biased region" description="Pro residues" evidence="2">
    <location>
        <begin position="380"/>
        <end position="389"/>
    </location>
</feature>
<feature type="domain" description="Nematode cuticle collagen N-terminal" evidence="4">
    <location>
        <begin position="480"/>
        <end position="530"/>
    </location>
</feature>
<feature type="compositionally biased region" description="Polar residues" evidence="2">
    <location>
        <begin position="458"/>
        <end position="468"/>
    </location>
</feature>
<feature type="transmembrane region" description="Helical" evidence="3">
    <location>
        <begin position="76"/>
        <end position="96"/>
    </location>
</feature>
<dbReference type="Proteomes" id="UP001303046">
    <property type="component" value="Unassembled WGS sequence"/>
</dbReference>
<organism evidence="5 6">
    <name type="scientific">Necator americanus</name>
    <name type="common">Human hookworm</name>
    <dbReference type="NCBI Taxonomy" id="51031"/>
    <lineage>
        <taxon>Eukaryota</taxon>
        <taxon>Metazoa</taxon>
        <taxon>Ecdysozoa</taxon>
        <taxon>Nematoda</taxon>
        <taxon>Chromadorea</taxon>
        <taxon>Rhabditida</taxon>
        <taxon>Rhabditina</taxon>
        <taxon>Rhabditomorpha</taxon>
        <taxon>Strongyloidea</taxon>
        <taxon>Ancylostomatidae</taxon>
        <taxon>Bunostominae</taxon>
        <taxon>Necator</taxon>
    </lineage>
</organism>
<feature type="compositionally biased region" description="Basic residues" evidence="2">
    <location>
        <begin position="434"/>
        <end position="444"/>
    </location>
</feature>
<feature type="region of interest" description="Disordered" evidence="2">
    <location>
        <begin position="574"/>
        <end position="796"/>
    </location>
</feature>
<dbReference type="Pfam" id="PF01391">
    <property type="entry name" value="Collagen"/>
    <property type="match status" value="2"/>
</dbReference>
<feature type="compositionally biased region" description="Pro residues" evidence="2">
    <location>
        <begin position="616"/>
        <end position="627"/>
    </location>
</feature>
<feature type="compositionally biased region" description="Polar residues" evidence="2">
    <location>
        <begin position="397"/>
        <end position="416"/>
    </location>
</feature>
<dbReference type="PANTHER" id="PTHR24637:SF421">
    <property type="entry name" value="CUTICLE COLLAGEN DPY-2"/>
    <property type="match status" value="1"/>
</dbReference>
<evidence type="ECO:0000256" key="2">
    <source>
        <dbReference type="SAM" id="MobiDB-lite"/>
    </source>
</evidence>
<feature type="compositionally biased region" description="Low complexity" evidence="2">
    <location>
        <begin position="582"/>
        <end position="602"/>
    </location>
</feature>
<evidence type="ECO:0000313" key="6">
    <source>
        <dbReference type="Proteomes" id="UP001303046"/>
    </source>
</evidence>
<dbReference type="PANTHER" id="PTHR24637">
    <property type="entry name" value="COLLAGEN"/>
    <property type="match status" value="1"/>
</dbReference>
<reference evidence="5 6" key="1">
    <citation type="submission" date="2023-08" db="EMBL/GenBank/DDBJ databases">
        <title>A Necator americanus chromosomal reference genome.</title>
        <authorList>
            <person name="Ilik V."/>
            <person name="Petrzelkova K.J."/>
            <person name="Pardy F."/>
            <person name="Fuh T."/>
            <person name="Niatou-Singa F.S."/>
            <person name="Gouil Q."/>
            <person name="Baker L."/>
            <person name="Ritchie M.E."/>
            <person name="Jex A.R."/>
            <person name="Gazzola D."/>
            <person name="Li H."/>
            <person name="Toshio Fujiwara R."/>
            <person name="Zhan B."/>
            <person name="Aroian R.V."/>
            <person name="Pafco B."/>
            <person name="Schwarz E.M."/>
        </authorList>
    </citation>
    <scope>NUCLEOTIDE SEQUENCE [LARGE SCALE GENOMIC DNA]</scope>
    <source>
        <strain evidence="5 6">Aroian</strain>
        <tissue evidence="5">Whole animal</tissue>
    </source>
</reference>
<dbReference type="InterPro" id="IPR002486">
    <property type="entry name" value="Col_cuticle_N"/>
</dbReference>
<comment type="caution">
    <text evidence="5">The sequence shown here is derived from an EMBL/GenBank/DDBJ whole genome shotgun (WGS) entry which is preliminary data.</text>
</comment>
<protein>
    <recommendedName>
        <fullName evidence="4">Nematode cuticle collagen N-terminal domain-containing protein</fullName>
    </recommendedName>
</protein>
<feature type="compositionally biased region" description="Low complexity" evidence="2">
    <location>
        <begin position="180"/>
        <end position="189"/>
    </location>
</feature>
<feature type="compositionally biased region" description="Low complexity" evidence="2">
    <location>
        <begin position="628"/>
        <end position="639"/>
    </location>
</feature>
<name>A0ABR1C829_NECAM</name>
<keyword evidence="3" id="KW-1133">Transmembrane helix</keyword>
<dbReference type="SMART" id="SM01088">
    <property type="entry name" value="Col_cuticle_N"/>
    <property type="match status" value="2"/>
</dbReference>
<keyword evidence="1" id="KW-0677">Repeat</keyword>
<proteinExistence type="predicted"/>
<feature type="region of interest" description="Disordered" evidence="2">
    <location>
        <begin position="180"/>
        <end position="355"/>
    </location>
</feature>
<dbReference type="Pfam" id="PF01484">
    <property type="entry name" value="Col_cuticle_N"/>
    <property type="match status" value="2"/>
</dbReference>
<dbReference type="InterPro" id="IPR008160">
    <property type="entry name" value="Collagen"/>
</dbReference>
<gene>
    <name evidence="5" type="primary">Necator_chrII.g5454</name>
    <name evidence="5" type="ORF">RB195_017661</name>
</gene>
<feature type="region of interest" description="Disordered" evidence="2">
    <location>
        <begin position="369"/>
        <end position="468"/>
    </location>
</feature>